<sequence>MTAQLLNLIMYIIPSIITGLIAFYFFREHIKNEDGRRRFLLQKDLQVNALPLRLQAYERMALFLERITPSKLLIRVAPTSTNKEHYEALLIQSIEQEFEHNLSQQIYISDKCWSIVTASKNATIQLIRKATLLEKTDTANKLREVILTEMMDRLAPTDAALSFIKNEVSDLW</sequence>
<protein>
    <submittedName>
        <fullName evidence="2">Uncharacterized protein</fullName>
    </submittedName>
</protein>
<dbReference type="Pfam" id="PF25589">
    <property type="entry name" value="DUF7935"/>
    <property type="match status" value="1"/>
</dbReference>
<dbReference type="Proteomes" id="UP001589590">
    <property type="component" value="Unassembled WGS sequence"/>
</dbReference>
<keyword evidence="1" id="KW-1133">Transmembrane helix</keyword>
<reference evidence="2 3" key="1">
    <citation type="submission" date="2024-09" db="EMBL/GenBank/DDBJ databases">
        <authorList>
            <person name="Sun Q."/>
            <person name="Mori K."/>
        </authorList>
    </citation>
    <scope>NUCLEOTIDE SEQUENCE [LARGE SCALE GENOMIC DNA]</scope>
    <source>
        <strain evidence="2 3">CECT 8300</strain>
    </source>
</reference>
<evidence type="ECO:0000313" key="2">
    <source>
        <dbReference type="EMBL" id="MFB9104825.1"/>
    </source>
</evidence>
<keyword evidence="1" id="KW-0472">Membrane</keyword>
<gene>
    <name evidence="2" type="ORF">ACFFU1_07935</name>
</gene>
<feature type="transmembrane region" description="Helical" evidence="1">
    <location>
        <begin position="6"/>
        <end position="26"/>
    </location>
</feature>
<organism evidence="2 3">
    <name type="scientific">Algibacter miyuki</name>
    <dbReference type="NCBI Taxonomy" id="1306933"/>
    <lineage>
        <taxon>Bacteria</taxon>
        <taxon>Pseudomonadati</taxon>
        <taxon>Bacteroidota</taxon>
        <taxon>Flavobacteriia</taxon>
        <taxon>Flavobacteriales</taxon>
        <taxon>Flavobacteriaceae</taxon>
        <taxon>Algibacter</taxon>
    </lineage>
</organism>
<keyword evidence="3" id="KW-1185">Reference proteome</keyword>
<comment type="caution">
    <text evidence="2">The sequence shown here is derived from an EMBL/GenBank/DDBJ whole genome shotgun (WGS) entry which is preliminary data.</text>
</comment>
<evidence type="ECO:0000313" key="3">
    <source>
        <dbReference type="Proteomes" id="UP001589590"/>
    </source>
</evidence>
<dbReference type="RefSeq" id="WP_290273219.1">
    <property type="nucleotide sequence ID" value="NZ_JAUFQP010000013.1"/>
</dbReference>
<dbReference type="InterPro" id="IPR057695">
    <property type="entry name" value="DUF7935"/>
</dbReference>
<dbReference type="EMBL" id="JBHMFA010000005">
    <property type="protein sequence ID" value="MFB9104825.1"/>
    <property type="molecule type" value="Genomic_DNA"/>
</dbReference>
<proteinExistence type="predicted"/>
<accession>A0ABV5H0J2</accession>
<name>A0ABV5H0J2_9FLAO</name>
<keyword evidence="1" id="KW-0812">Transmembrane</keyword>
<evidence type="ECO:0000256" key="1">
    <source>
        <dbReference type="SAM" id="Phobius"/>
    </source>
</evidence>